<dbReference type="AlphaFoldDB" id="A0A518ERB0"/>
<proteinExistence type="predicted"/>
<dbReference type="InterPro" id="IPR039910">
    <property type="entry name" value="D15-like"/>
</dbReference>
<evidence type="ECO:0000259" key="6">
    <source>
        <dbReference type="Pfam" id="PF07244"/>
    </source>
</evidence>
<protein>
    <submittedName>
        <fullName evidence="7">Outer membrane protein assembly factor BamA</fullName>
    </submittedName>
</protein>
<reference evidence="7 8" key="1">
    <citation type="submission" date="2019-02" db="EMBL/GenBank/DDBJ databases">
        <title>Deep-cultivation of Planctomycetes and their phenomic and genomic characterization uncovers novel biology.</title>
        <authorList>
            <person name="Wiegand S."/>
            <person name="Jogler M."/>
            <person name="Boedeker C."/>
            <person name="Pinto D."/>
            <person name="Vollmers J."/>
            <person name="Rivas-Marin E."/>
            <person name="Kohn T."/>
            <person name="Peeters S.H."/>
            <person name="Heuer A."/>
            <person name="Rast P."/>
            <person name="Oberbeckmann S."/>
            <person name="Bunk B."/>
            <person name="Jeske O."/>
            <person name="Meyerdierks A."/>
            <person name="Storesund J.E."/>
            <person name="Kallscheuer N."/>
            <person name="Luecker S."/>
            <person name="Lage O.M."/>
            <person name="Pohl T."/>
            <person name="Merkel B.J."/>
            <person name="Hornburger P."/>
            <person name="Mueller R.-W."/>
            <person name="Bruemmer F."/>
            <person name="Labrenz M."/>
            <person name="Spormann A.M."/>
            <person name="Op den Camp H."/>
            <person name="Overmann J."/>
            <person name="Amann R."/>
            <person name="Jetten M.S.M."/>
            <person name="Mascher T."/>
            <person name="Medema M.H."/>
            <person name="Devos D.P."/>
            <person name="Kaster A.-K."/>
            <person name="Ovreas L."/>
            <person name="Rohde M."/>
            <person name="Galperin M.Y."/>
            <person name="Jogler C."/>
        </authorList>
    </citation>
    <scope>NUCLEOTIDE SEQUENCE [LARGE SCALE GENOMIC DNA]</scope>
    <source>
        <strain evidence="7 8">Poly30</strain>
    </source>
</reference>
<comment type="subcellular location">
    <subcellularLocation>
        <location evidence="1">Membrane</location>
    </subcellularLocation>
</comment>
<dbReference type="PANTHER" id="PTHR12815:SF18">
    <property type="entry name" value="SORTING AND ASSEMBLY MACHINERY COMPONENT 50 HOMOLOG"/>
    <property type="match status" value="1"/>
</dbReference>
<evidence type="ECO:0000256" key="4">
    <source>
        <dbReference type="ARBA" id="ARBA00023136"/>
    </source>
</evidence>
<dbReference type="GO" id="GO:0019867">
    <property type="term" value="C:outer membrane"/>
    <property type="evidence" value="ECO:0007669"/>
    <property type="project" value="InterPro"/>
</dbReference>
<evidence type="ECO:0000256" key="3">
    <source>
        <dbReference type="ARBA" id="ARBA00022692"/>
    </source>
</evidence>
<evidence type="ECO:0000256" key="2">
    <source>
        <dbReference type="ARBA" id="ARBA00022452"/>
    </source>
</evidence>
<dbReference type="InterPro" id="IPR000184">
    <property type="entry name" value="Bac_surfAg_D15"/>
</dbReference>
<evidence type="ECO:0000259" key="5">
    <source>
        <dbReference type="Pfam" id="PF01103"/>
    </source>
</evidence>
<evidence type="ECO:0000313" key="8">
    <source>
        <dbReference type="Proteomes" id="UP000320390"/>
    </source>
</evidence>
<dbReference type="Gene3D" id="3.10.20.310">
    <property type="entry name" value="membrane protein fhac"/>
    <property type="match status" value="2"/>
</dbReference>
<dbReference type="OrthoDB" id="231360at2"/>
<dbReference type="Gene3D" id="2.40.160.50">
    <property type="entry name" value="membrane protein fhac: a member of the omp85/tpsb transporter family"/>
    <property type="match status" value="1"/>
</dbReference>
<keyword evidence="8" id="KW-1185">Reference proteome</keyword>
<keyword evidence="4" id="KW-0472">Membrane</keyword>
<feature type="domain" description="POTRA" evidence="6">
    <location>
        <begin position="331"/>
        <end position="410"/>
    </location>
</feature>
<sequence length="865" mass="97639">MRPAITAACALIFGLLPANSLGQQRTDISAAEQALSTEQPFEDAFDDRPIIRGIDVRGLTAHDPIKIAGRLGLKVGQPIPVSIDAAQKRLWTDFFILIAANGYGFEEVEDGVIVHLNLIETPVDLDPQFIGNVHFDVDQLREWALLDDRVEVRIDEAERIEDRIRRAYKRQGYHFVEVGHVLGGDGVRRREMIFEIVEGPKVYVKGVTIEGNESIQDEGILLWKKTLKKLAGVGTKGRGIFAWWGHRFDEEVMEADRIALARVYRERGFVDVVVDAEISFTPDRSGVYVKYVIDEGEQYTVESIHIRAVEFEEVEIFPGQTERQERSVELTIPEEELKELLALRVGEPLEQVRVQVDQRKLLDRYGEEGHIPSSSFEERSGNAGWRFLVPDQVWDYEKKTVAITYVIQQGRPFYLRFLEIAGNENTKDHVIRKNFAQFAGELVDTVKMQDGMRRVRGSGYFDDPYGRGQHPPPQLSYRTVEGAPDQVDAFITVKEGRTINANLSGGVASDQGLVGIVSVQISNFDAQKFPRSWPGVFGEIYRKEAFNGDGETFGVDVSPGSQVSYWRLFYQHPDIFSRYFDPIGFVSEIQQRDRIFRSNDERRTFARFAVTRALGQGDVQLSAGLRWQELDIGDFDPNDALPRTLVSSQGREQFMGITGSISANRLDNNRLPRSGWTARWTNELYGEALGSDNNLWKSEASYDRYFHFAEDTTEAAPGIYLNLGAGLAVPVDGNKGSVNYGERFFFGGARFGRGFRFRGWGPYEGQYPLGGETYLRSTMEYRFPIYAQTVPGTSSRREVFRGSFFVDAGILDPSAYELDFGNRRATAGFALGLIEPFPVTFSFGWPIESGPGDERQVFAFSLSLR</sequence>
<dbReference type="Pfam" id="PF01103">
    <property type="entry name" value="Omp85"/>
    <property type="match status" value="1"/>
</dbReference>
<gene>
    <name evidence="7" type="primary">bamA_2</name>
    <name evidence="7" type="ORF">Poly30_21290</name>
</gene>
<keyword evidence="2" id="KW-1134">Transmembrane beta strand</keyword>
<organism evidence="7 8">
    <name type="scientific">Saltatorellus ferox</name>
    <dbReference type="NCBI Taxonomy" id="2528018"/>
    <lineage>
        <taxon>Bacteria</taxon>
        <taxon>Pseudomonadati</taxon>
        <taxon>Planctomycetota</taxon>
        <taxon>Planctomycetia</taxon>
        <taxon>Planctomycetia incertae sedis</taxon>
        <taxon>Saltatorellus</taxon>
    </lineage>
</organism>
<dbReference type="PANTHER" id="PTHR12815">
    <property type="entry name" value="SORTING AND ASSEMBLY MACHINERY SAMM50 PROTEIN FAMILY MEMBER"/>
    <property type="match status" value="1"/>
</dbReference>
<feature type="domain" description="POTRA" evidence="6">
    <location>
        <begin position="202"/>
        <end position="296"/>
    </location>
</feature>
<dbReference type="EMBL" id="CP036434">
    <property type="protein sequence ID" value="QDV06619.1"/>
    <property type="molecule type" value="Genomic_DNA"/>
</dbReference>
<name>A0A518ERB0_9BACT</name>
<feature type="domain" description="Bacterial surface antigen (D15)" evidence="5">
    <location>
        <begin position="546"/>
        <end position="864"/>
    </location>
</feature>
<dbReference type="Proteomes" id="UP000320390">
    <property type="component" value="Chromosome"/>
</dbReference>
<accession>A0A518ERB0</accession>
<evidence type="ECO:0000313" key="7">
    <source>
        <dbReference type="EMBL" id="QDV06619.1"/>
    </source>
</evidence>
<evidence type="ECO:0000256" key="1">
    <source>
        <dbReference type="ARBA" id="ARBA00004370"/>
    </source>
</evidence>
<dbReference type="RefSeq" id="WP_145196961.1">
    <property type="nucleotide sequence ID" value="NZ_CP036434.1"/>
</dbReference>
<dbReference type="Pfam" id="PF07244">
    <property type="entry name" value="POTRA"/>
    <property type="match status" value="2"/>
</dbReference>
<keyword evidence="3" id="KW-0812">Transmembrane</keyword>
<dbReference type="InterPro" id="IPR010827">
    <property type="entry name" value="BamA/TamA_POTRA"/>
</dbReference>